<proteinExistence type="predicted"/>
<dbReference type="EMBL" id="JAAITT010000001">
    <property type="protein sequence ID" value="NSJ47284.1"/>
    <property type="molecule type" value="Genomic_DNA"/>
</dbReference>
<feature type="binding site" evidence="1">
    <location>
        <position position="179"/>
    </location>
    <ligand>
        <name>Zn(2+)</name>
        <dbReference type="ChEBI" id="CHEBI:29105"/>
    </ligand>
</feature>
<dbReference type="SUPFAM" id="SSF48150">
    <property type="entry name" value="DNA-glycosylase"/>
    <property type="match status" value="1"/>
</dbReference>
<evidence type="ECO:0000313" key="5">
    <source>
        <dbReference type="Proteomes" id="UP001299608"/>
    </source>
</evidence>
<dbReference type="GO" id="GO:0006284">
    <property type="term" value="P:base-excision repair"/>
    <property type="evidence" value="ECO:0007669"/>
    <property type="project" value="InterPro"/>
</dbReference>
<evidence type="ECO:0000313" key="4">
    <source>
        <dbReference type="Proteomes" id="UP000669239"/>
    </source>
</evidence>
<keyword evidence="1" id="KW-0862">Zinc</keyword>
<name>A0AAW5BVV3_9FIRM</name>
<dbReference type="InterPro" id="IPR052891">
    <property type="entry name" value="DNA-3mA_glycosylase"/>
</dbReference>
<dbReference type="RefSeq" id="WP_117557395.1">
    <property type="nucleotide sequence ID" value="NZ_BAABZL010000001.1"/>
</dbReference>
<dbReference type="AlphaFoldDB" id="A0AAW5BVV3"/>
<evidence type="ECO:0000313" key="3">
    <source>
        <dbReference type="EMBL" id="NSJ47284.1"/>
    </source>
</evidence>
<feature type="binding site" evidence="1">
    <location>
        <position position="175"/>
    </location>
    <ligand>
        <name>Zn(2+)</name>
        <dbReference type="ChEBI" id="CHEBI:29105"/>
    </ligand>
</feature>
<keyword evidence="1" id="KW-0479">Metal-binding</keyword>
<organism evidence="2 5">
    <name type="scientific">Enterocloster aldenensis</name>
    <dbReference type="NCBI Taxonomy" id="358742"/>
    <lineage>
        <taxon>Bacteria</taxon>
        <taxon>Bacillati</taxon>
        <taxon>Bacillota</taxon>
        <taxon>Clostridia</taxon>
        <taxon>Lachnospirales</taxon>
        <taxon>Lachnospiraceae</taxon>
        <taxon>Enterocloster</taxon>
    </lineage>
</organism>
<dbReference type="InterPro" id="IPR011257">
    <property type="entry name" value="DNA_glycosylase"/>
</dbReference>
<dbReference type="Pfam" id="PF03352">
    <property type="entry name" value="Adenine_glyco"/>
    <property type="match status" value="1"/>
</dbReference>
<reference evidence="2" key="3">
    <citation type="submission" date="2022-01" db="EMBL/GenBank/DDBJ databases">
        <title>Collection of gut derived symbiotic bacterial strains cultured from healthy donors.</title>
        <authorList>
            <person name="Lin H."/>
            <person name="Kohout C."/>
            <person name="Waligurski E."/>
            <person name="Pamer E.G."/>
        </authorList>
    </citation>
    <scope>NUCLEOTIDE SEQUENCE</scope>
    <source>
        <strain evidence="2">DFI.6.55</strain>
    </source>
</reference>
<reference evidence="3 4" key="1">
    <citation type="journal article" date="2020" name="Cell Host Microbe">
        <title>Functional and Genomic Variation between Human-Derived Isolates of Lachnospiraceae Reveals Inter- and Intra-Species Diversity.</title>
        <authorList>
            <person name="Sorbara M.T."/>
            <person name="Littmann E.R."/>
            <person name="Fontana E."/>
            <person name="Moody T.U."/>
            <person name="Kohout C.E."/>
            <person name="Gjonbalaj M."/>
            <person name="Eaton V."/>
            <person name="Seok R."/>
            <person name="Leiner I.M."/>
            <person name="Pamer E.G."/>
        </authorList>
    </citation>
    <scope>NUCLEOTIDE SEQUENCE [LARGE SCALE GENOMIC DNA]</scope>
    <source>
        <strain evidence="3 4">MSK.1.17</strain>
    </source>
</reference>
<protein>
    <submittedName>
        <fullName evidence="2">DNA-3-methyladenine glycosylase I</fullName>
    </submittedName>
</protein>
<dbReference type="PANTHER" id="PTHR30037:SF4">
    <property type="entry name" value="DNA-3-METHYLADENINE GLYCOSYLASE I"/>
    <property type="match status" value="1"/>
</dbReference>
<evidence type="ECO:0000256" key="1">
    <source>
        <dbReference type="PIRSR" id="PIRSR605019-1"/>
    </source>
</evidence>
<evidence type="ECO:0000313" key="2">
    <source>
        <dbReference type="EMBL" id="MCG4744164.1"/>
    </source>
</evidence>
<dbReference type="EMBL" id="JAKNGE010000002">
    <property type="protein sequence ID" value="MCG4744164.1"/>
    <property type="molecule type" value="Genomic_DNA"/>
</dbReference>
<keyword evidence="4" id="KW-1185">Reference proteome</keyword>
<accession>A0AAW5BVV3</accession>
<gene>
    <name evidence="3" type="ORF">G5B36_00960</name>
    <name evidence="2" type="ORF">L0N08_01910</name>
</gene>
<dbReference type="GO" id="GO:0008725">
    <property type="term" value="F:DNA-3-methyladenine glycosylase activity"/>
    <property type="evidence" value="ECO:0007669"/>
    <property type="project" value="InterPro"/>
</dbReference>
<dbReference type="Proteomes" id="UP001299608">
    <property type="component" value="Unassembled WGS sequence"/>
</dbReference>
<dbReference type="InterPro" id="IPR005019">
    <property type="entry name" value="Adenine_glyco"/>
</dbReference>
<feature type="binding site" evidence="1">
    <location>
        <position position="17"/>
    </location>
    <ligand>
        <name>Zn(2+)</name>
        <dbReference type="ChEBI" id="CHEBI:29105"/>
    </ligand>
</feature>
<dbReference type="GO" id="GO:0046872">
    <property type="term" value="F:metal ion binding"/>
    <property type="evidence" value="ECO:0007669"/>
    <property type="project" value="UniProtKB-KW"/>
</dbReference>
<reference evidence="3" key="2">
    <citation type="submission" date="2020-02" db="EMBL/GenBank/DDBJ databases">
        <authorList>
            <person name="Littmann E."/>
            <person name="Sorbara M."/>
        </authorList>
    </citation>
    <scope>NUCLEOTIDE SEQUENCE</scope>
    <source>
        <strain evidence="3">MSK.1.17</strain>
    </source>
</reference>
<sequence length="201" mass="23912">MERCPWCLCNEKMTRYHDEEWGIPLHDDYRQFEFLMMEVMQCGLNWNMMIQKREIFRQCFDGFDYDKVAAYGDGDVERILAAEGMIRSRRKVEAVIHNARRFREIREEYGSFSRYIWSFSKGKTILYAGHQKGRIPASNKLSDEVSRDLKKRGFKYMGSITVYSHLQACGVINDHGEGCFRYKDIIENYPTVRKRDVRQEA</sequence>
<feature type="binding site" evidence="1">
    <location>
        <position position="4"/>
    </location>
    <ligand>
        <name>Zn(2+)</name>
        <dbReference type="ChEBI" id="CHEBI:29105"/>
    </ligand>
</feature>
<dbReference type="Proteomes" id="UP000669239">
    <property type="component" value="Unassembled WGS sequence"/>
</dbReference>
<dbReference type="GeneID" id="97205879"/>
<dbReference type="PANTHER" id="PTHR30037">
    <property type="entry name" value="DNA-3-METHYLADENINE GLYCOSYLASE 1"/>
    <property type="match status" value="1"/>
</dbReference>
<dbReference type="Gene3D" id="1.10.340.30">
    <property type="entry name" value="Hypothetical protein, domain 2"/>
    <property type="match status" value="1"/>
</dbReference>
<comment type="caution">
    <text evidence="2">The sequence shown here is derived from an EMBL/GenBank/DDBJ whole genome shotgun (WGS) entry which is preliminary data.</text>
</comment>